<dbReference type="OrthoDB" id="623670at2759"/>
<dbReference type="PANTHER" id="PTHR31836">
    <property type="match status" value="1"/>
</dbReference>
<evidence type="ECO:0000256" key="1">
    <source>
        <dbReference type="ARBA" id="ARBA00022729"/>
    </source>
</evidence>
<organism evidence="4 5">
    <name type="scientific">Alectoria fallacina</name>
    <dbReference type="NCBI Taxonomy" id="1903189"/>
    <lineage>
        <taxon>Eukaryota</taxon>
        <taxon>Fungi</taxon>
        <taxon>Dikarya</taxon>
        <taxon>Ascomycota</taxon>
        <taxon>Pezizomycotina</taxon>
        <taxon>Lecanoromycetes</taxon>
        <taxon>OSLEUM clade</taxon>
        <taxon>Lecanoromycetidae</taxon>
        <taxon>Lecanorales</taxon>
        <taxon>Lecanorineae</taxon>
        <taxon>Parmeliaceae</taxon>
        <taxon>Alectoria</taxon>
    </lineage>
</organism>
<evidence type="ECO:0000256" key="2">
    <source>
        <dbReference type="SAM" id="Phobius"/>
    </source>
</evidence>
<dbReference type="Gene3D" id="2.40.40.10">
    <property type="entry name" value="RlpA-like domain"/>
    <property type="match status" value="1"/>
</dbReference>
<feature type="domain" description="RlpA-like protein double-psi beta-barrel" evidence="3">
    <location>
        <begin position="146"/>
        <end position="196"/>
    </location>
</feature>
<dbReference type="InterPro" id="IPR051477">
    <property type="entry name" value="Expansin_CellWall"/>
</dbReference>
<comment type="caution">
    <text evidence="4">The sequence shown here is derived from an EMBL/GenBank/DDBJ whole genome shotgun (WGS) entry which is preliminary data.</text>
</comment>
<dbReference type="EMBL" id="CAJPDR010000709">
    <property type="protein sequence ID" value="CAF9942003.1"/>
    <property type="molecule type" value="Genomic_DNA"/>
</dbReference>
<keyword evidence="2" id="KW-0812">Transmembrane</keyword>
<gene>
    <name evidence="4" type="ORF">ALECFALPRED_009438</name>
</gene>
<protein>
    <recommendedName>
        <fullName evidence="3">RlpA-like protein double-psi beta-barrel domain-containing protein</fullName>
    </recommendedName>
</protein>
<dbReference type="SUPFAM" id="SSF50685">
    <property type="entry name" value="Barwin-like endoglucanases"/>
    <property type="match status" value="1"/>
</dbReference>
<sequence length="206" mass="22459">MENAKAQRVEEFHLPEWETTARHGGEKDIRHKQSVKGRAFIVFDHVMPRDKKYFVCSRKGGCIAISIFLVLLALILGLAIGLGRKTSQHQNLPLGSQTYTGDLTYYDPGLGACGVTSSDTDHIVSISHFTFDAVSKSSNPNANPLCGHKLRAVRNGNSIDLTVVDRCVGCQATDLDVSPGAFKQLADATLGRVEVTWAWLPPVPTI</sequence>
<feature type="transmembrane region" description="Helical" evidence="2">
    <location>
        <begin position="61"/>
        <end position="82"/>
    </location>
</feature>
<dbReference type="InterPro" id="IPR009009">
    <property type="entry name" value="RlpA-like_DPBB"/>
</dbReference>
<dbReference type="Pfam" id="PF03330">
    <property type="entry name" value="DPBB_1"/>
    <property type="match status" value="1"/>
</dbReference>
<evidence type="ECO:0000259" key="3">
    <source>
        <dbReference type="Pfam" id="PF03330"/>
    </source>
</evidence>
<proteinExistence type="predicted"/>
<name>A0A8H3PIZ5_9LECA</name>
<keyword evidence="2" id="KW-1133">Transmembrane helix</keyword>
<evidence type="ECO:0000313" key="4">
    <source>
        <dbReference type="EMBL" id="CAF9942003.1"/>
    </source>
</evidence>
<evidence type="ECO:0000313" key="5">
    <source>
        <dbReference type="Proteomes" id="UP000664203"/>
    </source>
</evidence>
<reference evidence="4" key="1">
    <citation type="submission" date="2021-03" db="EMBL/GenBank/DDBJ databases">
        <authorList>
            <person name="Tagirdzhanova G."/>
        </authorList>
    </citation>
    <scope>NUCLEOTIDE SEQUENCE</scope>
</reference>
<dbReference type="CDD" id="cd22191">
    <property type="entry name" value="DPBB_RlpA_EXP_N-like"/>
    <property type="match status" value="1"/>
</dbReference>
<dbReference type="Proteomes" id="UP000664203">
    <property type="component" value="Unassembled WGS sequence"/>
</dbReference>
<keyword evidence="1" id="KW-0732">Signal</keyword>
<keyword evidence="2" id="KW-0472">Membrane</keyword>
<dbReference type="InterPro" id="IPR036908">
    <property type="entry name" value="RlpA-like_sf"/>
</dbReference>
<accession>A0A8H3PIZ5</accession>
<dbReference type="AlphaFoldDB" id="A0A8H3PIZ5"/>
<dbReference type="PANTHER" id="PTHR31836:SF28">
    <property type="entry name" value="SRCR DOMAIN-CONTAINING PROTEIN-RELATED"/>
    <property type="match status" value="1"/>
</dbReference>
<keyword evidence="5" id="KW-1185">Reference proteome</keyword>